<keyword evidence="2" id="KW-1185">Reference proteome</keyword>
<gene>
    <name evidence="1" type="ORF">FJT64_008742</name>
</gene>
<evidence type="ECO:0000313" key="2">
    <source>
        <dbReference type="Proteomes" id="UP000440578"/>
    </source>
</evidence>
<dbReference type="Proteomes" id="UP000440578">
    <property type="component" value="Unassembled WGS sequence"/>
</dbReference>
<name>A0A6A4VPI3_AMPAM</name>
<sequence length="80" mass="9400">MRAKRILKTKRKNVYIDEDLTPLRAKMFFALRKDPDVSAVWTIDGRIHCKMNGKDEKIIIDSPVDLFTIGWSDDKVKPFY</sequence>
<evidence type="ECO:0000313" key="1">
    <source>
        <dbReference type="EMBL" id="KAF0293454.1"/>
    </source>
</evidence>
<comment type="caution">
    <text evidence="1">The sequence shown here is derived from an EMBL/GenBank/DDBJ whole genome shotgun (WGS) entry which is preliminary data.</text>
</comment>
<proteinExistence type="predicted"/>
<dbReference type="AlphaFoldDB" id="A0A6A4VPI3"/>
<dbReference type="EMBL" id="VIIS01001746">
    <property type="protein sequence ID" value="KAF0293454.1"/>
    <property type="molecule type" value="Genomic_DNA"/>
</dbReference>
<protein>
    <submittedName>
        <fullName evidence="1">Uncharacterized protein</fullName>
    </submittedName>
</protein>
<reference evidence="1 2" key="1">
    <citation type="submission" date="2019-07" db="EMBL/GenBank/DDBJ databases">
        <title>Draft genome assembly of a fouling barnacle, Amphibalanus amphitrite (Darwin, 1854): The first reference genome for Thecostraca.</title>
        <authorList>
            <person name="Kim W."/>
        </authorList>
    </citation>
    <scope>NUCLEOTIDE SEQUENCE [LARGE SCALE GENOMIC DNA]</scope>
    <source>
        <strain evidence="1">SNU_AA5</strain>
        <tissue evidence="1">Soma without cirri and trophi</tissue>
    </source>
</reference>
<organism evidence="1 2">
    <name type="scientific">Amphibalanus amphitrite</name>
    <name type="common">Striped barnacle</name>
    <name type="synonym">Balanus amphitrite</name>
    <dbReference type="NCBI Taxonomy" id="1232801"/>
    <lineage>
        <taxon>Eukaryota</taxon>
        <taxon>Metazoa</taxon>
        <taxon>Ecdysozoa</taxon>
        <taxon>Arthropoda</taxon>
        <taxon>Crustacea</taxon>
        <taxon>Multicrustacea</taxon>
        <taxon>Cirripedia</taxon>
        <taxon>Thoracica</taxon>
        <taxon>Thoracicalcarea</taxon>
        <taxon>Balanomorpha</taxon>
        <taxon>Balanoidea</taxon>
        <taxon>Balanidae</taxon>
        <taxon>Amphibalaninae</taxon>
        <taxon>Amphibalanus</taxon>
    </lineage>
</organism>
<accession>A0A6A4VPI3</accession>